<comment type="caution">
    <text evidence="1">The sequence shown here is derived from an EMBL/GenBank/DDBJ whole genome shotgun (WGS) entry which is preliminary data.</text>
</comment>
<dbReference type="Proteomes" id="UP000234744">
    <property type="component" value="Unassembled WGS sequence"/>
</dbReference>
<sequence>MSRRDLANLVAAMKTVALAWAREEGEVCAKPLDGAGLFTPGFVMPKHGLIGNKRNDRPGVIYCYLDNDPAAYPHLDDLVQWLHEDLGAQVRIATVGYSRLNPTIQAMHERISSNLMSGIAGLRLSFSPYTYGWTQAAERVGAASRDDFEQDIAVMLDTYRSTFLSKRKGRKGACVELRFRPLVVRAEVEVSEIQGRRVLRAGPYLVVQKSPHHALDFASITDAKSHGTELSQPGEPCWLIYGHEQVIQDDMLALITNLSLANSLPPSIQCRDALLHRLQNEDGEYFAVDAERRPDGVTAKYFYPKTDGRPGAGYIDGERYLLNLLIQAKSTGQNVTWADVEHIITALYEQANELTCRDPRAAAYIREQVVEVLKSYVRVLQLANYPSTAFFDKDLSVDTGHICNLGRAYHEYKAIASRPDLPLTPNHERAFGLTGELAEEGEAWRLAVAPVLGASSTSSARGERNTYKDTPSILVERLDLAMTATEAGQSKERFFLKTETIERITIRDALSFPVIPGHTTGV</sequence>
<protein>
    <submittedName>
        <fullName evidence="1">Uncharacterized protein</fullName>
    </submittedName>
</protein>
<reference evidence="1 2" key="1">
    <citation type="submission" date="2017-12" db="EMBL/GenBank/DDBJ databases">
        <title>Detection of the carbapenemase gene blaVIM-5 in members of the Pseudomonas putida group isolated from polluted Nigerian wetlands.</title>
        <authorList>
            <person name="Adelowo O."/>
            <person name="Vollmers J."/>
            <person name="Maeusezahl I."/>
            <person name="Kaster A.-K."/>
            <person name="Mueller J.A."/>
        </authorList>
    </citation>
    <scope>NUCLEOTIDE SEQUENCE [LARGE SCALE GENOMIC DNA]</scope>
    <source>
        <strain evidence="1 2">MR69</strain>
    </source>
</reference>
<name>A0ABX4TZL1_PSEDL</name>
<evidence type="ECO:0000313" key="1">
    <source>
        <dbReference type="EMBL" id="PLV09484.1"/>
    </source>
</evidence>
<keyword evidence="2" id="KW-1185">Reference proteome</keyword>
<gene>
    <name evidence="1" type="ORF">CXG47_24375</name>
</gene>
<accession>A0ABX4TZL1</accession>
<proteinExistence type="predicted"/>
<dbReference type="EMBL" id="PJCJ01000024">
    <property type="protein sequence ID" value="PLV09484.1"/>
    <property type="molecule type" value="Genomic_DNA"/>
</dbReference>
<organism evidence="1 2">
    <name type="scientific">Pseudomonas plecoglossicida</name>
    <dbReference type="NCBI Taxonomy" id="70775"/>
    <lineage>
        <taxon>Bacteria</taxon>
        <taxon>Pseudomonadati</taxon>
        <taxon>Pseudomonadota</taxon>
        <taxon>Gammaproteobacteria</taxon>
        <taxon>Pseudomonadales</taxon>
        <taxon>Pseudomonadaceae</taxon>
        <taxon>Pseudomonas</taxon>
    </lineage>
</organism>
<evidence type="ECO:0000313" key="2">
    <source>
        <dbReference type="Proteomes" id="UP000234744"/>
    </source>
</evidence>